<protein>
    <submittedName>
        <fullName evidence="1">Uncharacterized protein</fullName>
    </submittedName>
</protein>
<comment type="caution">
    <text evidence="1">The sequence shown here is derived from an EMBL/GenBank/DDBJ whole genome shotgun (WGS) entry which is preliminary data.</text>
</comment>
<evidence type="ECO:0000313" key="2">
    <source>
        <dbReference type="Proteomes" id="UP000540787"/>
    </source>
</evidence>
<name>A0A7W9X1J8_9BURK</name>
<dbReference type="EMBL" id="JACHBX010000003">
    <property type="protein sequence ID" value="MBB6134799.1"/>
    <property type="molecule type" value="Genomic_DNA"/>
</dbReference>
<evidence type="ECO:0000313" key="1">
    <source>
        <dbReference type="EMBL" id="MBB6134799.1"/>
    </source>
</evidence>
<reference evidence="1 2" key="1">
    <citation type="submission" date="2020-08" db="EMBL/GenBank/DDBJ databases">
        <title>The Agave Microbiome: Exploring the role of microbial communities in plant adaptations to desert environments.</title>
        <authorList>
            <person name="Partida-Martinez L.P."/>
        </authorList>
    </citation>
    <scope>NUCLEOTIDE SEQUENCE [LARGE SCALE GENOMIC DNA]</scope>
    <source>
        <strain evidence="1 2">AT3.2</strain>
    </source>
</reference>
<dbReference type="AlphaFoldDB" id="A0A7W9X1J8"/>
<proteinExistence type="predicted"/>
<gene>
    <name evidence="1" type="ORF">HD842_002957</name>
</gene>
<organism evidence="1 2">
    <name type="scientific">Massilia aurea</name>
    <dbReference type="NCBI Taxonomy" id="373040"/>
    <lineage>
        <taxon>Bacteria</taxon>
        <taxon>Pseudomonadati</taxon>
        <taxon>Pseudomonadota</taxon>
        <taxon>Betaproteobacteria</taxon>
        <taxon>Burkholderiales</taxon>
        <taxon>Oxalobacteraceae</taxon>
        <taxon>Telluria group</taxon>
        <taxon>Massilia</taxon>
    </lineage>
</organism>
<keyword evidence="2" id="KW-1185">Reference proteome</keyword>
<sequence length="60" mass="6403">MPFGKADMHTYVERVDGKAGSAPPSTLRRVGGFPAHAFSIRLHTNKVHATPHGTACTCIT</sequence>
<accession>A0A7W9X1J8</accession>
<dbReference type="Proteomes" id="UP000540787">
    <property type="component" value="Unassembled WGS sequence"/>
</dbReference>